<evidence type="ECO:0000313" key="1">
    <source>
        <dbReference type="EMBL" id="PZO49013.1"/>
    </source>
</evidence>
<dbReference type="Proteomes" id="UP000249794">
    <property type="component" value="Unassembled WGS sequence"/>
</dbReference>
<dbReference type="AlphaFoldDB" id="A0A2W4WV37"/>
<evidence type="ECO:0000313" key="2">
    <source>
        <dbReference type="Proteomes" id="UP000249794"/>
    </source>
</evidence>
<proteinExistence type="predicted"/>
<reference evidence="1 2" key="2">
    <citation type="submission" date="2018-06" db="EMBL/GenBank/DDBJ databases">
        <title>Metagenomic assembly of (sub)arctic Cyanobacteria and their associated microbiome from non-axenic cultures.</title>
        <authorList>
            <person name="Baurain D."/>
        </authorList>
    </citation>
    <scope>NUCLEOTIDE SEQUENCE [LARGE SCALE GENOMIC DNA]</scope>
    <source>
        <strain evidence="1">ULC027bin1</strain>
    </source>
</reference>
<dbReference type="EMBL" id="QBMP01000223">
    <property type="protein sequence ID" value="PZO49013.1"/>
    <property type="molecule type" value="Genomic_DNA"/>
</dbReference>
<protein>
    <submittedName>
        <fullName evidence="1">Uncharacterized protein</fullName>
    </submittedName>
</protein>
<reference evidence="2" key="1">
    <citation type="submission" date="2018-04" db="EMBL/GenBank/DDBJ databases">
        <authorList>
            <person name="Cornet L."/>
        </authorList>
    </citation>
    <scope>NUCLEOTIDE SEQUENCE [LARGE SCALE GENOMIC DNA]</scope>
</reference>
<sequence>MTIQASAPTALASETATFQPESDLWVALRNPPSDYSHHEALLLCEIDSGDWVAWVPGYGEITLSRSQFYQSEEV</sequence>
<comment type="caution">
    <text evidence="1">The sequence shown here is derived from an EMBL/GenBank/DDBJ whole genome shotgun (WGS) entry which is preliminary data.</text>
</comment>
<name>A0A2W4WV37_9CYAN</name>
<gene>
    <name evidence="1" type="ORF">DCF15_17365</name>
</gene>
<accession>A0A2W4WV37</accession>
<organism evidence="1 2">
    <name type="scientific">Phormidesmis priestleyi</name>
    <dbReference type="NCBI Taxonomy" id="268141"/>
    <lineage>
        <taxon>Bacteria</taxon>
        <taxon>Bacillati</taxon>
        <taxon>Cyanobacteriota</taxon>
        <taxon>Cyanophyceae</taxon>
        <taxon>Leptolyngbyales</taxon>
        <taxon>Leptolyngbyaceae</taxon>
        <taxon>Phormidesmis</taxon>
    </lineage>
</organism>